<protein>
    <submittedName>
        <fullName evidence="1">Unannotated protein</fullName>
    </submittedName>
</protein>
<proteinExistence type="predicted"/>
<gene>
    <name evidence="1" type="ORF">UFOPK3423_01003</name>
</gene>
<organism evidence="1">
    <name type="scientific">freshwater metagenome</name>
    <dbReference type="NCBI Taxonomy" id="449393"/>
    <lineage>
        <taxon>unclassified sequences</taxon>
        <taxon>metagenomes</taxon>
        <taxon>ecological metagenomes</taxon>
    </lineage>
</organism>
<name>A0A6J7DYP6_9ZZZZ</name>
<dbReference type="EMBL" id="CAFBLQ010000104">
    <property type="protein sequence ID" value="CAB4875907.1"/>
    <property type="molecule type" value="Genomic_DNA"/>
</dbReference>
<dbReference type="AlphaFoldDB" id="A0A6J7DYP6"/>
<sequence length="111" mass="12261">MGAYTLILRVEGRTEKQRFDALPTALDALEREARAFAATERREGRSIVTRTYEPVNIVALRAELKGPGLRCGIDVRGDGSAGAYTGRWGRRLIDLHDGEDAYAALRRTLDG</sequence>
<accession>A0A6J7DYP6</accession>
<reference evidence="1" key="1">
    <citation type="submission" date="2020-05" db="EMBL/GenBank/DDBJ databases">
        <authorList>
            <person name="Chiriac C."/>
            <person name="Salcher M."/>
            <person name="Ghai R."/>
            <person name="Kavagutti S V."/>
        </authorList>
    </citation>
    <scope>NUCLEOTIDE SEQUENCE</scope>
</reference>
<evidence type="ECO:0000313" key="1">
    <source>
        <dbReference type="EMBL" id="CAB4875907.1"/>
    </source>
</evidence>